<keyword evidence="4" id="KW-0808">Transferase</keyword>
<dbReference type="InterPro" id="IPR050839">
    <property type="entry name" value="Rho-assoc_Ser/Thr_Kinase"/>
</dbReference>
<feature type="domain" description="Protein kinase" evidence="13">
    <location>
        <begin position="389"/>
        <end position="692"/>
    </location>
</feature>
<evidence type="ECO:0000256" key="12">
    <source>
        <dbReference type="SAM" id="MobiDB-lite"/>
    </source>
</evidence>
<dbReference type="FunFam" id="1.10.510.10:FF:000229">
    <property type="entry name" value="Serine/threonine-protein kinase cot-1"/>
    <property type="match status" value="1"/>
</dbReference>
<evidence type="ECO:0000256" key="7">
    <source>
        <dbReference type="ARBA" id="ARBA00022840"/>
    </source>
</evidence>
<dbReference type="AlphaFoldDB" id="A0A8I3AWR7"/>
<evidence type="ECO:0000256" key="9">
    <source>
        <dbReference type="ARBA" id="ARBA00047899"/>
    </source>
</evidence>
<reference evidence="15" key="1">
    <citation type="journal article" date="2021" name="Mol. Plant Pathol.">
        <title>A 20-kb lineage-specific genomic region tames virulence in pathogenic amphidiploid Verticillium longisporum.</title>
        <authorList>
            <person name="Harting R."/>
            <person name="Starke J."/>
            <person name="Kusch H."/>
            <person name="Poggeler S."/>
            <person name="Maurus I."/>
            <person name="Schluter R."/>
            <person name="Landesfeind M."/>
            <person name="Bulla I."/>
            <person name="Nowrousian M."/>
            <person name="de Jonge R."/>
            <person name="Stahlhut G."/>
            <person name="Hoff K.J."/>
            <person name="Asshauer K.P."/>
            <person name="Thurmer A."/>
            <person name="Stanke M."/>
            <person name="Daniel R."/>
            <person name="Morgenstern B."/>
            <person name="Thomma B.P.H.J."/>
            <person name="Kronstad J.W."/>
            <person name="Braus-Stromeyer S.A."/>
            <person name="Braus G.H."/>
        </authorList>
    </citation>
    <scope>NUCLEOTIDE SEQUENCE</scope>
    <source>
        <strain evidence="15">Vl32</strain>
    </source>
</reference>
<feature type="region of interest" description="Disordered" evidence="12">
    <location>
        <begin position="338"/>
        <end position="364"/>
    </location>
</feature>
<dbReference type="PROSITE" id="PS50011">
    <property type="entry name" value="PROTEIN_KINASE_DOM"/>
    <property type="match status" value="1"/>
</dbReference>
<accession>A0A8I3AWR7</accession>
<evidence type="ECO:0000313" key="15">
    <source>
        <dbReference type="EMBL" id="KAG7142163.1"/>
    </source>
</evidence>
<feature type="domain" description="AGC-kinase C-terminal" evidence="14">
    <location>
        <begin position="693"/>
        <end position="773"/>
    </location>
</feature>
<protein>
    <recommendedName>
        <fullName evidence="1">non-specific serine/threonine protein kinase</fullName>
        <ecNumber evidence="1">2.7.11.1</ecNumber>
    </recommendedName>
</protein>
<dbReference type="GO" id="GO:0005524">
    <property type="term" value="F:ATP binding"/>
    <property type="evidence" value="ECO:0007669"/>
    <property type="project" value="UniProtKB-UniRule"/>
</dbReference>
<evidence type="ECO:0000256" key="1">
    <source>
        <dbReference type="ARBA" id="ARBA00012513"/>
    </source>
</evidence>
<keyword evidence="7 11" id="KW-0067">ATP-binding</keyword>
<feature type="binding site" evidence="11">
    <location>
        <position position="418"/>
    </location>
    <ligand>
        <name>ATP</name>
        <dbReference type="ChEBI" id="CHEBI:30616"/>
    </ligand>
</feature>
<evidence type="ECO:0000256" key="11">
    <source>
        <dbReference type="PROSITE-ProRule" id="PRU10141"/>
    </source>
</evidence>
<dbReference type="OrthoDB" id="3638488at2759"/>
<sequence length="773" mass="86877">MCTLRTTTGIRDSVFRLASDSNAPFVCASLVAERAAQSTTVNVQALSPIRLLHWSSAGPSSIRPSTAHFGYRSSLALHLDPPQPSILWRITSTNITKGPCPYGLGLRPLIAPEPVDIMDNSNSNSSNRLYLNFGNGNDRHAPSGDRSNYPTTPSTFPQPVFPQSSGQQQQPGNLHPPQQQQQQQQQQQHYGTGYAPPGYFVPNQYPPQYPAQPQATDFAPQNVYQQRSNTPGTNDPNTGLAHQFSHQNLGGAARAAPGYGARGASPAQRPRTAGASGQPSGYGSYPAAPMPTQSPAPVDEFARAPERNPDKYGSNANNNQVKCSKLAADFFKDSVRRARERNQRQSEMEQKLAEPNQPASRREQIWSTGGRKEGQYLRFLRTKDRPENYATVKIIGKGAFGEVKLVQKKQDGKVYAMKSLIKTEMFKKDQLAHVRSERDILAESDSPWVVKLFTTFQDSYFLYMLMEFLPGGDLMTMLIKYEIFSEDITRFYLAEIVLAIEAVHKLGFIHRDIKPDNILLDRGGHVKLTDFGLSTGFQRLHDNNYYAQLMQGRSNRPRDRNSVALDQINLTVSNRSQINDWRRSRRLMAYSTVGTPDYIAPEIFTGHGYTYDCDWWSLGTIMFECLVGWPPFCAEDSHDTYRKIVNWRQTLYFPDDITLGTEAENLIRSLICNTENRLGRGGAHEIKAHTFFRGVEFDSLRRIRAPFEPRLTSAIDTTYFPTDEIDQTDNATVLKAQAVQQRSAGQPGPVEETPEMSLPFIGYTFKRFDNNFR</sequence>
<comment type="similarity">
    <text evidence="8">Belongs to the protein kinase superfamily. STE Ser/Thr protein kinase family. COT1 subfamily.</text>
</comment>
<feature type="compositionally biased region" description="Low complexity" evidence="12">
    <location>
        <begin position="157"/>
        <end position="188"/>
    </location>
</feature>
<dbReference type="PROSITE" id="PS00108">
    <property type="entry name" value="PROTEIN_KINASE_ST"/>
    <property type="match status" value="1"/>
</dbReference>
<dbReference type="InterPro" id="IPR008271">
    <property type="entry name" value="Ser/Thr_kinase_AS"/>
</dbReference>
<keyword evidence="2" id="KW-0723">Serine/threonine-protein kinase</keyword>
<evidence type="ECO:0000259" key="13">
    <source>
        <dbReference type="PROSITE" id="PS50011"/>
    </source>
</evidence>
<dbReference type="PANTHER" id="PTHR22988">
    <property type="entry name" value="MYOTONIC DYSTROPHY S/T KINASE-RELATED"/>
    <property type="match status" value="1"/>
</dbReference>
<evidence type="ECO:0000256" key="10">
    <source>
        <dbReference type="ARBA" id="ARBA00048679"/>
    </source>
</evidence>
<feature type="compositionally biased region" description="Polar residues" evidence="12">
    <location>
        <begin position="145"/>
        <end position="155"/>
    </location>
</feature>
<dbReference type="InterPro" id="IPR000961">
    <property type="entry name" value="AGC-kinase_C"/>
</dbReference>
<name>A0A8I3AWR7_VERLO</name>
<keyword evidence="5 11" id="KW-0547">Nucleotide-binding</keyword>
<feature type="region of interest" description="Disordered" evidence="12">
    <location>
        <begin position="251"/>
        <end position="318"/>
    </location>
</feature>
<dbReference type="EMBL" id="JAEMWZ010000021">
    <property type="protein sequence ID" value="KAG7142163.1"/>
    <property type="molecule type" value="Genomic_DNA"/>
</dbReference>
<dbReference type="InterPro" id="IPR000719">
    <property type="entry name" value="Prot_kinase_dom"/>
</dbReference>
<evidence type="ECO:0000256" key="2">
    <source>
        <dbReference type="ARBA" id="ARBA00022527"/>
    </source>
</evidence>
<dbReference type="GO" id="GO:0031032">
    <property type="term" value="P:actomyosin structure organization"/>
    <property type="evidence" value="ECO:0007669"/>
    <property type="project" value="TreeGrafter"/>
</dbReference>
<evidence type="ECO:0000256" key="4">
    <source>
        <dbReference type="ARBA" id="ARBA00022679"/>
    </source>
</evidence>
<evidence type="ECO:0000256" key="3">
    <source>
        <dbReference type="ARBA" id="ARBA00022553"/>
    </source>
</evidence>
<gene>
    <name evidence="15" type="ORF">HYQ45_001440</name>
</gene>
<dbReference type="PROSITE" id="PS00107">
    <property type="entry name" value="PROTEIN_KINASE_ATP"/>
    <property type="match status" value="1"/>
</dbReference>
<evidence type="ECO:0000256" key="6">
    <source>
        <dbReference type="ARBA" id="ARBA00022777"/>
    </source>
</evidence>
<organism evidence="15 16">
    <name type="scientific">Verticillium longisporum</name>
    <name type="common">Verticillium dahliae var. longisporum</name>
    <dbReference type="NCBI Taxonomy" id="100787"/>
    <lineage>
        <taxon>Eukaryota</taxon>
        <taxon>Fungi</taxon>
        <taxon>Dikarya</taxon>
        <taxon>Ascomycota</taxon>
        <taxon>Pezizomycotina</taxon>
        <taxon>Sordariomycetes</taxon>
        <taxon>Hypocreomycetidae</taxon>
        <taxon>Glomerellales</taxon>
        <taxon>Plectosphaerellaceae</taxon>
        <taxon>Verticillium</taxon>
    </lineage>
</organism>
<evidence type="ECO:0000256" key="8">
    <source>
        <dbReference type="ARBA" id="ARBA00038271"/>
    </source>
</evidence>
<proteinExistence type="inferred from homology"/>
<evidence type="ECO:0000313" key="16">
    <source>
        <dbReference type="Proteomes" id="UP000689129"/>
    </source>
</evidence>
<dbReference type="FunFam" id="1.10.510.10:FF:000086">
    <property type="entry name" value="Non-specific serine/threonine protein kinase"/>
    <property type="match status" value="1"/>
</dbReference>
<feature type="region of interest" description="Disordered" evidence="12">
    <location>
        <begin position="128"/>
        <end position="215"/>
    </location>
</feature>
<dbReference type="SMART" id="SM00133">
    <property type="entry name" value="S_TK_X"/>
    <property type="match status" value="1"/>
</dbReference>
<feature type="region of interest" description="Disordered" evidence="12">
    <location>
        <begin position="224"/>
        <end position="243"/>
    </location>
</feature>
<comment type="catalytic activity">
    <reaction evidence="9">
        <text>L-threonyl-[protein] + ATP = O-phospho-L-threonyl-[protein] + ADP + H(+)</text>
        <dbReference type="Rhea" id="RHEA:46608"/>
        <dbReference type="Rhea" id="RHEA-COMP:11060"/>
        <dbReference type="Rhea" id="RHEA-COMP:11605"/>
        <dbReference type="ChEBI" id="CHEBI:15378"/>
        <dbReference type="ChEBI" id="CHEBI:30013"/>
        <dbReference type="ChEBI" id="CHEBI:30616"/>
        <dbReference type="ChEBI" id="CHEBI:61977"/>
        <dbReference type="ChEBI" id="CHEBI:456216"/>
        <dbReference type="EC" id="2.7.11.1"/>
    </reaction>
</comment>
<dbReference type="SMART" id="SM00220">
    <property type="entry name" value="S_TKc"/>
    <property type="match status" value="1"/>
</dbReference>
<feature type="compositionally biased region" description="Basic and acidic residues" evidence="12">
    <location>
        <begin position="338"/>
        <end position="352"/>
    </location>
</feature>
<dbReference type="PROSITE" id="PS51285">
    <property type="entry name" value="AGC_KINASE_CTER"/>
    <property type="match status" value="1"/>
</dbReference>
<dbReference type="GO" id="GO:0005856">
    <property type="term" value="C:cytoskeleton"/>
    <property type="evidence" value="ECO:0007669"/>
    <property type="project" value="TreeGrafter"/>
</dbReference>
<comment type="catalytic activity">
    <reaction evidence="10">
        <text>L-seryl-[protein] + ATP = O-phospho-L-seryl-[protein] + ADP + H(+)</text>
        <dbReference type="Rhea" id="RHEA:17989"/>
        <dbReference type="Rhea" id="RHEA-COMP:9863"/>
        <dbReference type="Rhea" id="RHEA-COMP:11604"/>
        <dbReference type="ChEBI" id="CHEBI:15378"/>
        <dbReference type="ChEBI" id="CHEBI:29999"/>
        <dbReference type="ChEBI" id="CHEBI:30616"/>
        <dbReference type="ChEBI" id="CHEBI:83421"/>
        <dbReference type="ChEBI" id="CHEBI:456216"/>
        <dbReference type="EC" id="2.7.11.1"/>
    </reaction>
</comment>
<dbReference type="GO" id="GO:0005737">
    <property type="term" value="C:cytoplasm"/>
    <property type="evidence" value="ECO:0007669"/>
    <property type="project" value="TreeGrafter"/>
</dbReference>
<evidence type="ECO:0000259" key="14">
    <source>
        <dbReference type="PROSITE" id="PS51285"/>
    </source>
</evidence>
<dbReference type="PANTHER" id="PTHR22988:SF71">
    <property type="entry name" value="CITRON RHO-INTERACTING KINASE"/>
    <property type="match status" value="1"/>
</dbReference>
<dbReference type="InterPro" id="IPR017441">
    <property type="entry name" value="Protein_kinase_ATP_BS"/>
</dbReference>
<dbReference type="Proteomes" id="UP000689129">
    <property type="component" value="Unassembled WGS sequence"/>
</dbReference>
<feature type="compositionally biased region" description="Low complexity" evidence="12">
    <location>
        <begin position="251"/>
        <end position="267"/>
    </location>
</feature>
<dbReference type="GO" id="GO:0004674">
    <property type="term" value="F:protein serine/threonine kinase activity"/>
    <property type="evidence" value="ECO:0007669"/>
    <property type="project" value="UniProtKB-KW"/>
</dbReference>
<feature type="compositionally biased region" description="Polar residues" evidence="12">
    <location>
        <begin position="224"/>
        <end position="237"/>
    </location>
</feature>
<dbReference type="EC" id="2.7.11.1" evidence="1"/>
<keyword evidence="3" id="KW-0597">Phosphoprotein</keyword>
<feature type="compositionally biased region" description="Basic and acidic residues" evidence="12">
    <location>
        <begin position="300"/>
        <end position="310"/>
    </location>
</feature>
<dbReference type="GO" id="GO:0071944">
    <property type="term" value="C:cell periphery"/>
    <property type="evidence" value="ECO:0007669"/>
    <property type="project" value="UniProtKB-ARBA"/>
</dbReference>
<dbReference type="Pfam" id="PF00069">
    <property type="entry name" value="Pkinase"/>
    <property type="match status" value="2"/>
</dbReference>
<evidence type="ECO:0000256" key="5">
    <source>
        <dbReference type="ARBA" id="ARBA00022741"/>
    </source>
</evidence>
<keyword evidence="6 15" id="KW-0418">Kinase</keyword>
<comment type="caution">
    <text evidence="15">The sequence shown here is derived from an EMBL/GenBank/DDBJ whole genome shotgun (WGS) entry which is preliminary data.</text>
</comment>
<dbReference type="FunFam" id="3.30.200.20:FF:000192">
    <property type="entry name" value="Serine/threonine-protein kinase cot-1"/>
    <property type="match status" value="1"/>
</dbReference>